<evidence type="ECO:0000256" key="1">
    <source>
        <dbReference type="SAM" id="SignalP"/>
    </source>
</evidence>
<evidence type="ECO:0000313" key="3">
    <source>
        <dbReference type="Proteomes" id="UP000002350"/>
    </source>
</evidence>
<evidence type="ECO:0000313" key="2">
    <source>
        <dbReference type="EMBL" id="BAJ03285.1"/>
    </source>
</evidence>
<dbReference type="EMBL" id="AP011177">
    <property type="protein sequence ID" value="BAJ03285.1"/>
    <property type="molecule type" value="Genomic_DNA"/>
</dbReference>
<feature type="signal peptide" evidence="1">
    <location>
        <begin position="1"/>
        <end position="33"/>
    </location>
</feature>
<proteinExistence type="predicted"/>
<dbReference type="OrthoDB" id="6265143at2"/>
<name>D4ZB90_SHEVD</name>
<keyword evidence="3" id="KW-1185">Reference proteome</keyword>
<keyword evidence="1" id="KW-0732">Signal</keyword>
<dbReference type="RefSeq" id="WP_013052580.1">
    <property type="nucleotide sequence ID" value="NC_014012.1"/>
</dbReference>
<reference evidence="3" key="1">
    <citation type="journal article" date="2010" name="Mol. Biosyst.">
        <title>Complete genome sequence and comparative analysis of Shewanella violacea, a psychrophilic and piezophilic bacterium from deep sea floor sediments.</title>
        <authorList>
            <person name="Aono E."/>
            <person name="Baba T."/>
            <person name="Ara T."/>
            <person name="Nishi T."/>
            <person name="Nakamichi T."/>
            <person name="Inamoto E."/>
            <person name="Toyonaga H."/>
            <person name="Hasegawa M."/>
            <person name="Takai Y."/>
            <person name="Okumura Y."/>
            <person name="Baba M."/>
            <person name="Tomita M."/>
            <person name="Kato C."/>
            <person name="Oshima T."/>
            <person name="Nakasone K."/>
            <person name="Mori H."/>
        </authorList>
    </citation>
    <scope>NUCLEOTIDE SEQUENCE [LARGE SCALE GENOMIC DNA]</scope>
    <source>
        <strain evidence="3">JCM 10179 / CIP 106290 / LMG 19151 / DSS12</strain>
    </source>
</reference>
<dbReference type="HOGENOM" id="CLU_107574_0_0_6"/>
<organism evidence="2 3">
    <name type="scientific">Shewanella violacea (strain JCM 10179 / CIP 106290 / LMG 19151 / DSS12)</name>
    <dbReference type="NCBI Taxonomy" id="637905"/>
    <lineage>
        <taxon>Bacteria</taxon>
        <taxon>Pseudomonadati</taxon>
        <taxon>Pseudomonadota</taxon>
        <taxon>Gammaproteobacteria</taxon>
        <taxon>Alteromonadales</taxon>
        <taxon>Shewanellaceae</taxon>
        <taxon>Shewanella</taxon>
    </lineage>
</organism>
<evidence type="ECO:0008006" key="4">
    <source>
        <dbReference type="Google" id="ProtNLM"/>
    </source>
</evidence>
<accession>D4ZB90</accession>
<gene>
    <name evidence="2" type="ordered locus">SVI_3314</name>
</gene>
<sequence length="222" mass="24362">MNKLIKKLLTATLSSVIVIAAAFSSLAVTSVLADSAKTLSHSYAYDGQKVMLDMDVGSAKFIATDEQNIRVEVLVTPSERNWLSLWSSAEIDDIKLDVIQASDGIALKLNDQDDVKQQWIVYLPRHAAIKLNLGVGQVEVNNMENSIDIDLGVGHAEIRHEILYRSVSLESGVGEVSVDLLGRQIEVSRNFVTQAYNNEDQTGFGQLNVNVGVGQIDVHHKF</sequence>
<dbReference type="STRING" id="637905.SVI_3314"/>
<dbReference type="KEGG" id="svo:SVI_3314"/>
<protein>
    <recommendedName>
        <fullName evidence="4">Adhesin domain-containing protein</fullName>
    </recommendedName>
</protein>
<feature type="chain" id="PRO_5003067656" description="Adhesin domain-containing protein" evidence="1">
    <location>
        <begin position="34"/>
        <end position="222"/>
    </location>
</feature>
<dbReference type="AlphaFoldDB" id="D4ZB90"/>
<dbReference type="eggNOG" id="ENOG50306RB">
    <property type="taxonomic scope" value="Bacteria"/>
</dbReference>
<dbReference type="Proteomes" id="UP000002350">
    <property type="component" value="Chromosome"/>
</dbReference>